<evidence type="ECO:0000256" key="1">
    <source>
        <dbReference type="ARBA" id="ARBA00001947"/>
    </source>
</evidence>
<accession>A0ABV4CSA1</accession>
<dbReference type="InterPro" id="IPR007115">
    <property type="entry name" value="6-PTP_synth/QueD"/>
</dbReference>
<dbReference type="EMBL" id="JBCLPP010000002">
    <property type="protein sequence ID" value="MEY8244245.1"/>
    <property type="molecule type" value="Genomic_DNA"/>
</dbReference>
<dbReference type="PANTHER" id="PTHR12589:SF7">
    <property type="entry name" value="6-PYRUVOYL TETRAHYDROBIOPTERIN SYNTHASE"/>
    <property type="match status" value="1"/>
</dbReference>
<evidence type="ECO:0000256" key="5">
    <source>
        <dbReference type="ARBA" id="ARBA00018141"/>
    </source>
</evidence>
<evidence type="ECO:0000256" key="7">
    <source>
        <dbReference type="ARBA" id="ARBA00022833"/>
    </source>
</evidence>
<sequence>MYYVIKRLEISASHSLSLSYESKCSGLHGHNWIITVYCKARELNSDGMVCDFSHIKESIHGYLDHGNLNELLPFNPTAENIARWIVEHTPQCFMARVKESEGNEAVYVLDKYDSMAVECIK</sequence>
<comment type="caution">
    <text evidence="11">The sequence shown here is derived from an EMBL/GenBank/DDBJ whole genome shotgun (WGS) entry which is preliminary data.</text>
</comment>
<evidence type="ECO:0000256" key="4">
    <source>
        <dbReference type="ARBA" id="ARBA00012982"/>
    </source>
</evidence>
<evidence type="ECO:0000256" key="8">
    <source>
        <dbReference type="ARBA" id="ARBA00023239"/>
    </source>
</evidence>
<dbReference type="Gene3D" id="3.30.479.10">
    <property type="entry name" value="6-pyruvoyl tetrahydropterin synthase/QueD"/>
    <property type="match status" value="1"/>
</dbReference>
<keyword evidence="7" id="KW-0862">Zinc</keyword>
<evidence type="ECO:0000256" key="10">
    <source>
        <dbReference type="ARBA" id="ARBA00048807"/>
    </source>
</evidence>
<dbReference type="PANTHER" id="PTHR12589">
    <property type="entry name" value="PYRUVOYL TETRAHYDROBIOPTERIN SYNTHASE"/>
    <property type="match status" value="1"/>
</dbReference>
<dbReference type="InterPro" id="IPR038418">
    <property type="entry name" value="6-PTP_synth/QueD_sf"/>
</dbReference>
<comment type="cofactor">
    <cofactor evidence="1">
        <name>Zn(2+)</name>
        <dbReference type="ChEBI" id="CHEBI:29105"/>
    </cofactor>
</comment>
<name>A0ABV4CSA1_9BACT</name>
<evidence type="ECO:0000313" key="11">
    <source>
        <dbReference type="EMBL" id="MEY8244245.1"/>
    </source>
</evidence>
<gene>
    <name evidence="11" type="ORF">AAK873_01280</name>
</gene>
<evidence type="ECO:0000256" key="3">
    <source>
        <dbReference type="ARBA" id="ARBA00008900"/>
    </source>
</evidence>
<evidence type="ECO:0000256" key="9">
    <source>
        <dbReference type="ARBA" id="ARBA00031449"/>
    </source>
</evidence>
<dbReference type="EC" id="4.1.2.50" evidence="4"/>
<dbReference type="SUPFAM" id="SSF55620">
    <property type="entry name" value="Tetrahydrobiopterin biosynthesis enzymes-like"/>
    <property type="match status" value="1"/>
</dbReference>
<protein>
    <recommendedName>
        <fullName evidence="5">6-carboxy-5,6,7,8-tetrahydropterin synthase</fullName>
        <ecNumber evidence="4">4.1.2.50</ecNumber>
    </recommendedName>
    <alternativeName>
        <fullName evidence="9">Queuosine biosynthesis protein QueD</fullName>
    </alternativeName>
</protein>
<keyword evidence="6" id="KW-0479">Metal-binding</keyword>
<proteinExistence type="inferred from homology"/>
<keyword evidence="8 11" id="KW-0456">Lyase</keyword>
<dbReference type="GO" id="GO:0070497">
    <property type="term" value="F:6-carboxytetrahydropterin synthase activity"/>
    <property type="evidence" value="ECO:0007669"/>
    <property type="project" value="UniProtKB-EC"/>
</dbReference>
<comment type="pathway">
    <text evidence="2">Purine metabolism; 7-cyano-7-deazaguanine biosynthesis.</text>
</comment>
<comment type="catalytic activity">
    <reaction evidence="10">
        <text>7,8-dihydroneopterin 3'-triphosphate + H2O = 6-carboxy-5,6,7,8-tetrahydropterin + triphosphate + acetaldehyde + 2 H(+)</text>
        <dbReference type="Rhea" id="RHEA:27966"/>
        <dbReference type="ChEBI" id="CHEBI:15343"/>
        <dbReference type="ChEBI" id="CHEBI:15377"/>
        <dbReference type="ChEBI" id="CHEBI:15378"/>
        <dbReference type="ChEBI" id="CHEBI:18036"/>
        <dbReference type="ChEBI" id="CHEBI:58462"/>
        <dbReference type="ChEBI" id="CHEBI:61032"/>
        <dbReference type="EC" id="4.1.2.50"/>
    </reaction>
</comment>
<dbReference type="RefSeq" id="WP_121699017.1">
    <property type="nucleotide sequence ID" value="NZ_JBCLPP010000002.1"/>
</dbReference>
<organism evidence="11 12">
    <name type="scientific">Heminiphilus faecis</name>
    <dbReference type="NCBI Taxonomy" id="2601703"/>
    <lineage>
        <taxon>Bacteria</taxon>
        <taxon>Pseudomonadati</taxon>
        <taxon>Bacteroidota</taxon>
        <taxon>Bacteroidia</taxon>
        <taxon>Bacteroidales</taxon>
        <taxon>Muribaculaceae</taxon>
        <taxon>Heminiphilus</taxon>
    </lineage>
</organism>
<reference evidence="11 12" key="1">
    <citation type="submission" date="2024-03" db="EMBL/GenBank/DDBJ databases">
        <title>Mouse gut bacterial collection (mGBC) of GemPharmatech.</title>
        <authorList>
            <person name="He Y."/>
            <person name="Dong L."/>
            <person name="Wu D."/>
            <person name="Gao X."/>
            <person name="Lin Z."/>
        </authorList>
    </citation>
    <scope>NUCLEOTIDE SEQUENCE [LARGE SCALE GENOMIC DNA]</scope>
    <source>
        <strain evidence="11 12">54-13</strain>
    </source>
</reference>
<evidence type="ECO:0000313" key="12">
    <source>
        <dbReference type="Proteomes" id="UP001565200"/>
    </source>
</evidence>
<keyword evidence="12" id="KW-1185">Reference proteome</keyword>
<comment type="similarity">
    <text evidence="3">Belongs to the PTPS family. QueD subfamily.</text>
</comment>
<dbReference type="Proteomes" id="UP001565200">
    <property type="component" value="Unassembled WGS sequence"/>
</dbReference>
<evidence type="ECO:0000256" key="2">
    <source>
        <dbReference type="ARBA" id="ARBA00005061"/>
    </source>
</evidence>
<dbReference type="Pfam" id="PF01242">
    <property type="entry name" value="PTPS"/>
    <property type="match status" value="1"/>
</dbReference>
<evidence type="ECO:0000256" key="6">
    <source>
        <dbReference type="ARBA" id="ARBA00022723"/>
    </source>
</evidence>